<evidence type="ECO:0000313" key="2">
    <source>
        <dbReference type="EMBL" id="MCG7503822.1"/>
    </source>
</evidence>
<keyword evidence="1" id="KW-0812">Transmembrane</keyword>
<accession>A0ABS9Q8S7</accession>
<proteinExistence type="predicted"/>
<gene>
    <name evidence="2" type="ORF">L4923_02185</name>
</gene>
<dbReference type="RefSeq" id="WP_239362055.1">
    <property type="nucleotide sequence ID" value="NZ_JAKREW010000001.1"/>
</dbReference>
<name>A0ABS9Q8S7_9HYPH</name>
<keyword evidence="1" id="KW-1133">Transmembrane helix</keyword>
<sequence>MRALLLLWIVPLSLFWGWYFLSLNDMNFGYVMLSRQLHDLVFQLYGEILGVDPGLIPGMVAKACVFDSFLVAGIVAFRRRRQIAAWWRERRAGKPPLSRIERVFSDGPRLPAE</sequence>
<dbReference type="InterPro" id="IPR046087">
    <property type="entry name" value="DUF6105"/>
</dbReference>
<organism evidence="2 3">
    <name type="scientific">Mesorhizobium retamae</name>
    <dbReference type="NCBI Taxonomy" id="2912854"/>
    <lineage>
        <taxon>Bacteria</taxon>
        <taxon>Pseudomonadati</taxon>
        <taxon>Pseudomonadota</taxon>
        <taxon>Alphaproteobacteria</taxon>
        <taxon>Hyphomicrobiales</taxon>
        <taxon>Phyllobacteriaceae</taxon>
        <taxon>Mesorhizobium</taxon>
    </lineage>
</organism>
<protein>
    <submittedName>
        <fullName evidence="2">DUF6105 family protein</fullName>
    </submittedName>
</protein>
<reference evidence="2 3" key="1">
    <citation type="submission" date="2022-02" db="EMBL/GenBank/DDBJ databases">
        <title>Draft genome sequence of Mezorhizobium retamae strain IRAMC:0171 isolated from Retama raetam nodules.</title>
        <authorList>
            <person name="Bengaied R."/>
            <person name="Sbissi I."/>
            <person name="Huber K."/>
            <person name="Ghodbane F."/>
            <person name="Nouioui I."/>
            <person name="Tarhouni M."/>
            <person name="Gtari M."/>
        </authorList>
    </citation>
    <scope>NUCLEOTIDE SEQUENCE [LARGE SCALE GENOMIC DNA]</scope>
    <source>
        <strain evidence="2 3">IRAMC:0171</strain>
    </source>
</reference>
<evidence type="ECO:0000313" key="3">
    <source>
        <dbReference type="Proteomes" id="UP001201701"/>
    </source>
</evidence>
<dbReference type="Proteomes" id="UP001201701">
    <property type="component" value="Unassembled WGS sequence"/>
</dbReference>
<comment type="caution">
    <text evidence="2">The sequence shown here is derived from an EMBL/GenBank/DDBJ whole genome shotgun (WGS) entry which is preliminary data.</text>
</comment>
<keyword evidence="3" id="KW-1185">Reference proteome</keyword>
<keyword evidence="1" id="KW-0472">Membrane</keyword>
<evidence type="ECO:0000256" key="1">
    <source>
        <dbReference type="SAM" id="Phobius"/>
    </source>
</evidence>
<dbReference type="EMBL" id="JAKREW010000001">
    <property type="protein sequence ID" value="MCG7503822.1"/>
    <property type="molecule type" value="Genomic_DNA"/>
</dbReference>
<dbReference type="Pfam" id="PF19600">
    <property type="entry name" value="DUF6105"/>
    <property type="match status" value="1"/>
</dbReference>
<feature type="transmembrane region" description="Helical" evidence="1">
    <location>
        <begin position="55"/>
        <end position="77"/>
    </location>
</feature>